<dbReference type="InterPro" id="IPR035211">
    <property type="entry name" value="DUF5325"/>
</dbReference>
<feature type="transmembrane region" description="Helical" evidence="1">
    <location>
        <begin position="7"/>
        <end position="25"/>
    </location>
</feature>
<proteinExistence type="predicted"/>
<gene>
    <name evidence="2" type="ORF">SAMN05428946_0327</name>
</gene>
<dbReference type="Pfam" id="PF17259">
    <property type="entry name" value="DUF5325"/>
    <property type="match status" value="1"/>
</dbReference>
<evidence type="ECO:0000256" key="1">
    <source>
        <dbReference type="SAM" id="Phobius"/>
    </source>
</evidence>
<evidence type="ECO:0008006" key="4">
    <source>
        <dbReference type="Google" id="ProtNLM"/>
    </source>
</evidence>
<sequence>MNKVKWVFVLYALAALASMIAIGFAIGAKSILGFIGAIVLLFAVMGFGFKTKKAMREKGLL</sequence>
<dbReference type="AlphaFoldDB" id="A0A1U7PLT6"/>
<name>A0A1U7PLT6_9BACI</name>
<dbReference type="RefSeq" id="WP_076756627.1">
    <property type="nucleotide sequence ID" value="NZ_FTPL01000001.1"/>
</dbReference>
<keyword evidence="3" id="KW-1185">Reference proteome</keyword>
<keyword evidence="1" id="KW-0812">Transmembrane</keyword>
<organism evidence="2 3">
    <name type="scientific">Edaphobacillus lindanitolerans</name>
    <dbReference type="NCBI Taxonomy" id="550447"/>
    <lineage>
        <taxon>Bacteria</taxon>
        <taxon>Bacillati</taxon>
        <taxon>Bacillota</taxon>
        <taxon>Bacilli</taxon>
        <taxon>Bacillales</taxon>
        <taxon>Bacillaceae</taxon>
        <taxon>Edaphobacillus</taxon>
    </lineage>
</organism>
<evidence type="ECO:0000313" key="2">
    <source>
        <dbReference type="EMBL" id="SIT68145.1"/>
    </source>
</evidence>
<keyword evidence="1" id="KW-0472">Membrane</keyword>
<protein>
    <recommendedName>
        <fullName evidence="4">YlaF family protein</fullName>
    </recommendedName>
</protein>
<dbReference type="STRING" id="550447.SAMN05428946_0327"/>
<dbReference type="OrthoDB" id="2679959at2"/>
<evidence type="ECO:0000313" key="3">
    <source>
        <dbReference type="Proteomes" id="UP000187550"/>
    </source>
</evidence>
<reference evidence="3" key="1">
    <citation type="submission" date="2017-01" db="EMBL/GenBank/DDBJ databases">
        <authorList>
            <person name="Varghese N."/>
            <person name="Submissions S."/>
        </authorList>
    </citation>
    <scope>NUCLEOTIDE SEQUENCE [LARGE SCALE GENOMIC DNA]</scope>
    <source>
        <strain evidence="3">MNA4</strain>
    </source>
</reference>
<keyword evidence="1" id="KW-1133">Transmembrane helix</keyword>
<dbReference type="EMBL" id="FTPL01000001">
    <property type="protein sequence ID" value="SIT68145.1"/>
    <property type="molecule type" value="Genomic_DNA"/>
</dbReference>
<dbReference type="Proteomes" id="UP000187550">
    <property type="component" value="Unassembled WGS sequence"/>
</dbReference>
<accession>A0A1U7PLT6</accession>
<feature type="transmembrane region" description="Helical" evidence="1">
    <location>
        <begin position="31"/>
        <end position="49"/>
    </location>
</feature>